<evidence type="ECO:0000313" key="3">
    <source>
        <dbReference type="EMBL" id="KAI1698647.1"/>
    </source>
</evidence>
<evidence type="ECO:0000256" key="1">
    <source>
        <dbReference type="SAM" id="MobiDB-lite"/>
    </source>
</evidence>
<organism evidence="3 4">
    <name type="scientific">Ditylenchus destructor</name>
    <dbReference type="NCBI Taxonomy" id="166010"/>
    <lineage>
        <taxon>Eukaryota</taxon>
        <taxon>Metazoa</taxon>
        <taxon>Ecdysozoa</taxon>
        <taxon>Nematoda</taxon>
        <taxon>Chromadorea</taxon>
        <taxon>Rhabditida</taxon>
        <taxon>Tylenchina</taxon>
        <taxon>Tylenchomorpha</taxon>
        <taxon>Sphaerularioidea</taxon>
        <taxon>Anguinidae</taxon>
        <taxon>Anguininae</taxon>
        <taxon>Ditylenchus</taxon>
    </lineage>
</organism>
<dbReference type="AlphaFoldDB" id="A0AAD4MNI2"/>
<evidence type="ECO:0000256" key="2">
    <source>
        <dbReference type="SAM" id="SignalP"/>
    </source>
</evidence>
<dbReference type="Proteomes" id="UP001201812">
    <property type="component" value="Unassembled WGS sequence"/>
</dbReference>
<feature type="chain" id="PRO_5042165659" evidence="2">
    <location>
        <begin position="19"/>
        <end position="312"/>
    </location>
</feature>
<comment type="caution">
    <text evidence="3">The sequence shown here is derived from an EMBL/GenBank/DDBJ whole genome shotgun (WGS) entry which is preliminary data.</text>
</comment>
<dbReference type="EMBL" id="JAKKPZ010000209">
    <property type="protein sequence ID" value="KAI1698647.1"/>
    <property type="molecule type" value="Genomic_DNA"/>
</dbReference>
<proteinExistence type="predicted"/>
<keyword evidence="2" id="KW-0732">Signal</keyword>
<protein>
    <submittedName>
        <fullName evidence="3">Uncharacterized protein</fullName>
    </submittedName>
</protein>
<accession>A0AAD4MNI2</accession>
<gene>
    <name evidence="3" type="ORF">DdX_17776</name>
</gene>
<name>A0AAD4MNI2_9BILA</name>
<feature type="signal peptide" evidence="2">
    <location>
        <begin position="1"/>
        <end position="18"/>
    </location>
</feature>
<evidence type="ECO:0000313" key="4">
    <source>
        <dbReference type="Proteomes" id="UP001201812"/>
    </source>
</evidence>
<sequence>MANLKITVFVLLCLLCLAESTKKKKGNGGTGGEGDQQTEDVVIKGTVTVKLPAHHKEHELTHIVVMVKSKSHPDVKEKQVECKNHKCTYKDLKFQINEKGEHFQVGVALKEDHLRHHGAKQLVHGKKREEKVWSKEMAVLIKNREINFVVDLSNEDKPSINFDVYEVKIHGDVHLKLLGGHPKPEHIVVLVHTVIHGDKVTEAKSHECMKKEGETEEKITCHYQTAFHVSKDEEDYQIGAKTGGKQVWSTQDLTVPKNREIVRNFELHLPEEGKPSIIITGMGRNRKSRQKKNARRQAAGGNEQSSGGGDEE</sequence>
<reference evidence="3" key="1">
    <citation type="submission" date="2022-01" db="EMBL/GenBank/DDBJ databases">
        <title>Genome Sequence Resource for Two Populations of Ditylenchus destructor, the Migratory Endoparasitic Phytonematode.</title>
        <authorList>
            <person name="Zhang H."/>
            <person name="Lin R."/>
            <person name="Xie B."/>
        </authorList>
    </citation>
    <scope>NUCLEOTIDE SEQUENCE</scope>
    <source>
        <strain evidence="3">BazhouSP</strain>
    </source>
</reference>
<feature type="region of interest" description="Disordered" evidence="1">
    <location>
        <begin position="279"/>
        <end position="312"/>
    </location>
</feature>
<keyword evidence="4" id="KW-1185">Reference proteome</keyword>
<feature type="compositionally biased region" description="Basic residues" evidence="1">
    <location>
        <begin position="284"/>
        <end position="295"/>
    </location>
</feature>